<evidence type="ECO:0000256" key="7">
    <source>
        <dbReference type="ARBA" id="ARBA00022989"/>
    </source>
</evidence>
<organism evidence="10 11">
    <name type="scientific">Rheinheimera nanhaiensis E407-8</name>
    <dbReference type="NCBI Taxonomy" id="562729"/>
    <lineage>
        <taxon>Bacteria</taxon>
        <taxon>Pseudomonadati</taxon>
        <taxon>Pseudomonadota</taxon>
        <taxon>Gammaproteobacteria</taxon>
        <taxon>Chromatiales</taxon>
        <taxon>Chromatiaceae</taxon>
        <taxon>Rheinheimera</taxon>
    </lineage>
</organism>
<comment type="subcellular location">
    <subcellularLocation>
        <location evidence="1">Cell membrane</location>
        <topology evidence="1">Multi-pass membrane protein</topology>
    </subcellularLocation>
</comment>
<accession>I1E291</accession>
<evidence type="ECO:0000256" key="6">
    <source>
        <dbReference type="ARBA" id="ARBA00022692"/>
    </source>
</evidence>
<dbReference type="PANTHER" id="PTHR34308:SF1">
    <property type="entry name" value="COBALAMIN BIOSYNTHESIS PROTEIN CBIB"/>
    <property type="match status" value="1"/>
</dbReference>
<evidence type="ECO:0000256" key="5">
    <source>
        <dbReference type="ARBA" id="ARBA00022573"/>
    </source>
</evidence>
<dbReference type="STRING" id="562729.RNAN_3443"/>
<dbReference type="AlphaFoldDB" id="I1E291"/>
<keyword evidence="11" id="KW-1185">Reference proteome</keyword>
<comment type="caution">
    <text evidence="10">The sequence shown here is derived from an EMBL/GenBank/DDBJ whole genome shotgun (WGS) entry which is preliminary data.</text>
</comment>
<keyword evidence="5" id="KW-0169">Cobalamin biosynthesis</keyword>
<keyword evidence="6 9" id="KW-0812">Transmembrane</keyword>
<feature type="transmembrane region" description="Helical" evidence="9">
    <location>
        <begin position="285"/>
        <end position="313"/>
    </location>
</feature>
<proteinExistence type="inferred from homology"/>
<gene>
    <name evidence="10" type="ORF">RNAN_3443</name>
</gene>
<dbReference type="Pfam" id="PF03186">
    <property type="entry name" value="CobD_Cbib"/>
    <property type="match status" value="1"/>
</dbReference>
<dbReference type="GO" id="GO:0005886">
    <property type="term" value="C:plasma membrane"/>
    <property type="evidence" value="ECO:0007669"/>
    <property type="project" value="UniProtKB-SubCell"/>
</dbReference>
<evidence type="ECO:0000256" key="2">
    <source>
        <dbReference type="ARBA" id="ARBA00004953"/>
    </source>
</evidence>
<dbReference type="GO" id="GO:0009236">
    <property type="term" value="P:cobalamin biosynthetic process"/>
    <property type="evidence" value="ECO:0007669"/>
    <property type="project" value="UniProtKB-UniPathway"/>
</dbReference>
<protein>
    <submittedName>
        <fullName evidence="10">Adenosylcobinamide-phosphate synthase</fullName>
    </submittedName>
</protein>
<dbReference type="PANTHER" id="PTHR34308">
    <property type="entry name" value="COBALAMIN BIOSYNTHESIS PROTEIN CBIB"/>
    <property type="match status" value="1"/>
</dbReference>
<feature type="transmembrane region" description="Helical" evidence="9">
    <location>
        <begin position="242"/>
        <end position="264"/>
    </location>
</feature>
<feature type="transmembrane region" description="Helical" evidence="9">
    <location>
        <begin position="57"/>
        <end position="80"/>
    </location>
</feature>
<name>I1E291_9GAMM</name>
<comment type="similarity">
    <text evidence="3">Belongs to the CobD/CbiB family.</text>
</comment>
<evidence type="ECO:0000256" key="4">
    <source>
        <dbReference type="ARBA" id="ARBA00022475"/>
    </source>
</evidence>
<evidence type="ECO:0000256" key="8">
    <source>
        <dbReference type="ARBA" id="ARBA00023136"/>
    </source>
</evidence>
<keyword evidence="7 9" id="KW-1133">Transmembrane helix</keyword>
<dbReference type="UniPathway" id="UPA00148"/>
<reference evidence="10 11" key="1">
    <citation type="journal article" date="2012" name="J. Bacteriol.">
        <title>Genome Sequence of the Protease-Producing Bacterium Rheinheimera nanhaiensis E407-8T, Isolated from Deep-Sea Sediment of the South China Sea.</title>
        <authorList>
            <person name="Zhang X.-Y."/>
            <person name="Zhang Y.-J."/>
            <person name="Qin Q.-L."/>
            <person name="Xie B.-B."/>
            <person name="Chen X.-L."/>
            <person name="Zhou B.-C."/>
            <person name="Zhang Y.-Z."/>
        </authorList>
    </citation>
    <scope>NUCLEOTIDE SEQUENCE [LARGE SCALE GENOMIC DNA]</scope>
    <source>
        <strain evidence="10 11">E407-8</strain>
    </source>
</reference>
<evidence type="ECO:0000256" key="1">
    <source>
        <dbReference type="ARBA" id="ARBA00004651"/>
    </source>
</evidence>
<dbReference type="OrthoDB" id="5586491at2"/>
<dbReference type="Proteomes" id="UP000004374">
    <property type="component" value="Unassembled WGS sequence"/>
</dbReference>
<dbReference type="EMBL" id="BAFK01000027">
    <property type="protein sequence ID" value="GAB60419.1"/>
    <property type="molecule type" value="Genomic_DNA"/>
</dbReference>
<evidence type="ECO:0000313" key="11">
    <source>
        <dbReference type="Proteomes" id="UP000004374"/>
    </source>
</evidence>
<dbReference type="InterPro" id="IPR004485">
    <property type="entry name" value="Cobalamin_biosynth_CobD/CbiB"/>
</dbReference>
<dbReference type="GO" id="GO:0048472">
    <property type="term" value="F:threonine-phosphate decarboxylase activity"/>
    <property type="evidence" value="ECO:0007669"/>
    <property type="project" value="InterPro"/>
</dbReference>
<sequence>MWPDGLSVYPPLLLAVLLLHRLLPLPDAYHPLTALRFLCRQLGNKVNPDPNRPRQQLYISGTLALLVFCLPFIALGYALYAVSELPYALDALLLYLSLDWQNQRGQAMLVQQQLQAGQLSLARQSAKPLLLRQCQTLSAMGLSKAVIESLVLRASTSLIGVLCYFLLGAGLAAFSYRLLLLVQQQWNCKLPTYRYFGRPAAMLIRLLNTPPQLLCILILAIQHGIKRCYHQARQPRLNINLLSFWLLGCASVALQRSLGGPVYYQQPKISRSRLTQRHEPEAADIAGAAKMLAFMQGLLLLLLLAFGLLQWVLTLR</sequence>
<feature type="transmembrane region" description="Helical" evidence="9">
    <location>
        <begin position="158"/>
        <end position="182"/>
    </location>
</feature>
<comment type="pathway">
    <text evidence="2">Cofactor biosynthesis; adenosylcobalamin biosynthesis.</text>
</comment>
<keyword evidence="8 9" id="KW-0472">Membrane</keyword>
<keyword evidence="4" id="KW-1003">Cell membrane</keyword>
<dbReference type="RefSeq" id="WP_008223953.1">
    <property type="nucleotide sequence ID" value="NZ_BAFK01000027.1"/>
</dbReference>
<evidence type="ECO:0000256" key="3">
    <source>
        <dbReference type="ARBA" id="ARBA00006263"/>
    </source>
</evidence>
<evidence type="ECO:0000313" key="10">
    <source>
        <dbReference type="EMBL" id="GAB60419.1"/>
    </source>
</evidence>
<evidence type="ECO:0000256" key="9">
    <source>
        <dbReference type="SAM" id="Phobius"/>
    </source>
</evidence>